<accession>A0A975G2B0</accession>
<dbReference type="GO" id="GO:0009055">
    <property type="term" value="F:electron transfer activity"/>
    <property type="evidence" value="ECO:0007669"/>
    <property type="project" value="InterPro"/>
</dbReference>
<evidence type="ECO:0000256" key="7">
    <source>
        <dbReference type="ARBA" id="ARBA00023004"/>
    </source>
</evidence>
<dbReference type="AlphaFoldDB" id="A0A975G2B0"/>
<dbReference type="KEGG" id="caul:KCG34_05090"/>
<keyword evidence="5 8" id="KW-0479">Metal-binding</keyword>
<organism evidence="11 12">
    <name type="scientific">Phenylobacterium montanum</name>
    <dbReference type="NCBI Taxonomy" id="2823693"/>
    <lineage>
        <taxon>Bacteria</taxon>
        <taxon>Pseudomonadati</taxon>
        <taxon>Pseudomonadota</taxon>
        <taxon>Alphaproteobacteria</taxon>
        <taxon>Caulobacterales</taxon>
        <taxon>Caulobacteraceae</taxon>
        <taxon>Phenylobacterium</taxon>
    </lineage>
</organism>
<keyword evidence="2" id="KW-0813">Transport</keyword>
<proteinExistence type="predicted"/>
<evidence type="ECO:0000256" key="8">
    <source>
        <dbReference type="PROSITE-ProRule" id="PRU00433"/>
    </source>
</evidence>
<dbReference type="EMBL" id="CP073078">
    <property type="protein sequence ID" value="QUD89257.1"/>
    <property type="molecule type" value="Genomic_DNA"/>
</dbReference>
<comment type="cofactor">
    <cofactor evidence="1">
        <name>heme c</name>
        <dbReference type="ChEBI" id="CHEBI:61717"/>
    </cofactor>
</comment>
<dbReference type="InterPro" id="IPR008168">
    <property type="entry name" value="Cyt_C_IC"/>
</dbReference>
<dbReference type="GO" id="GO:0020037">
    <property type="term" value="F:heme binding"/>
    <property type="evidence" value="ECO:0007669"/>
    <property type="project" value="InterPro"/>
</dbReference>
<dbReference type="PRINTS" id="PR00605">
    <property type="entry name" value="CYTCHROMECIC"/>
</dbReference>
<evidence type="ECO:0000256" key="5">
    <source>
        <dbReference type="ARBA" id="ARBA00022723"/>
    </source>
</evidence>
<reference evidence="11" key="1">
    <citation type="submission" date="2021-04" db="EMBL/GenBank/DDBJ databases">
        <title>The complete genome sequence of Caulobacter sp. S6.</title>
        <authorList>
            <person name="Tang Y."/>
            <person name="Ouyang W."/>
            <person name="Liu Q."/>
            <person name="Huang B."/>
            <person name="Guo Z."/>
            <person name="Lei P."/>
        </authorList>
    </citation>
    <scope>NUCLEOTIDE SEQUENCE</scope>
    <source>
        <strain evidence="11">S6</strain>
    </source>
</reference>
<dbReference type="PANTHER" id="PTHR35008:SF9">
    <property type="entry name" value="CYTOCHROME C DOMAIN-CONTAINING PROTEIN"/>
    <property type="match status" value="1"/>
</dbReference>
<dbReference type="SUPFAM" id="SSF46626">
    <property type="entry name" value="Cytochrome c"/>
    <property type="match status" value="1"/>
</dbReference>
<keyword evidence="3 8" id="KW-0349">Heme</keyword>
<feature type="domain" description="Cytochrome c" evidence="10">
    <location>
        <begin position="33"/>
        <end position="112"/>
    </location>
</feature>
<keyword evidence="7 8" id="KW-0408">Iron</keyword>
<evidence type="ECO:0000256" key="6">
    <source>
        <dbReference type="ARBA" id="ARBA00022982"/>
    </source>
</evidence>
<dbReference type="Gene3D" id="1.10.760.10">
    <property type="entry name" value="Cytochrome c-like domain"/>
    <property type="match status" value="1"/>
</dbReference>
<evidence type="ECO:0000313" key="12">
    <source>
        <dbReference type="Proteomes" id="UP000676409"/>
    </source>
</evidence>
<evidence type="ECO:0000313" key="11">
    <source>
        <dbReference type="EMBL" id="QUD89257.1"/>
    </source>
</evidence>
<dbReference type="Proteomes" id="UP000676409">
    <property type="component" value="Chromosome"/>
</dbReference>
<evidence type="ECO:0000256" key="4">
    <source>
        <dbReference type="ARBA" id="ARBA00022660"/>
    </source>
</evidence>
<dbReference type="InterPro" id="IPR051459">
    <property type="entry name" value="Cytochrome_c-type_DH"/>
</dbReference>
<dbReference type="Pfam" id="PF13442">
    <property type="entry name" value="Cytochrome_CBB3"/>
    <property type="match status" value="1"/>
</dbReference>
<name>A0A975G2B0_9CAUL</name>
<dbReference type="PANTHER" id="PTHR35008">
    <property type="entry name" value="BLL4482 PROTEIN-RELATED"/>
    <property type="match status" value="1"/>
</dbReference>
<evidence type="ECO:0000256" key="3">
    <source>
        <dbReference type="ARBA" id="ARBA00022617"/>
    </source>
</evidence>
<sequence>MKFVHGRPVGLVALAILAAGGGAAAQDFFGGHFSEQTGEAIFKGICQGCHMPDAKGAVGAGAYPALAGDERLSAAAYPALVITVGQKAMPSFGDQLSDEQIANVVNYIRSNFGNHYTDKITPDEVKAMRPPKAPG</sequence>
<keyword evidence="4" id="KW-0679">Respiratory chain</keyword>
<feature type="chain" id="PRO_5037961634" evidence="9">
    <location>
        <begin position="26"/>
        <end position="135"/>
    </location>
</feature>
<dbReference type="PROSITE" id="PS51007">
    <property type="entry name" value="CYTC"/>
    <property type="match status" value="1"/>
</dbReference>
<dbReference type="InterPro" id="IPR036909">
    <property type="entry name" value="Cyt_c-like_dom_sf"/>
</dbReference>
<gene>
    <name evidence="11" type="ORF">KCG34_05090</name>
</gene>
<dbReference type="RefSeq" id="WP_211939309.1">
    <property type="nucleotide sequence ID" value="NZ_CP073078.1"/>
</dbReference>
<evidence type="ECO:0000256" key="1">
    <source>
        <dbReference type="ARBA" id="ARBA00001926"/>
    </source>
</evidence>
<evidence type="ECO:0000256" key="9">
    <source>
        <dbReference type="SAM" id="SignalP"/>
    </source>
</evidence>
<protein>
    <submittedName>
        <fullName evidence="11">Cytochrome c</fullName>
    </submittedName>
</protein>
<keyword evidence="9" id="KW-0732">Signal</keyword>
<keyword evidence="6" id="KW-0249">Electron transport</keyword>
<evidence type="ECO:0000256" key="2">
    <source>
        <dbReference type="ARBA" id="ARBA00022448"/>
    </source>
</evidence>
<feature type="signal peptide" evidence="9">
    <location>
        <begin position="1"/>
        <end position="25"/>
    </location>
</feature>
<dbReference type="InterPro" id="IPR009056">
    <property type="entry name" value="Cyt_c-like_dom"/>
</dbReference>
<keyword evidence="12" id="KW-1185">Reference proteome</keyword>
<evidence type="ECO:0000259" key="10">
    <source>
        <dbReference type="PROSITE" id="PS51007"/>
    </source>
</evidence>
<dbReference type="GO" id="GO:0005506">
    <property type="term" value="F:iron ion binding"/>
    <property type="evidence" value="ECO:0007669"/>
    <property type="project" value="InterPro"/>
</dbReference>